<dbReference type="OrthoDB" id="2363646at2"/>
<dbReference type="InterPro" id="IPR002575">
    <property type="entry name" value="Aminoglycoside_PTrfase"/>
</dbReference>
<proteinExistence type="predicted"/>
<dbReference type="AlphaFoldDB" id="A0A4R6ZMY7"/>
<sequence>MDMESIVDELLRKDTLGSDIIAWDYLSGGTSSVVAKIQCKNGQSYVVKRNSPNLIYWESVFLQFYEDSTLLPRLVYAAKEYVVYAFLRGDTLSARPEKRKMLQDLTLGLINDYKPILQGWQEQFSWKKFLQQEVMEAEAIIGSYLSDEDVALIMQVVRSQPREHLYLLHGDCGVHNFLFQEGALCGVIDPLHLFGPPMYDFIFAFCSSPDSLDEETLQYGLSFFDKSFAGELYGSVLIGLYIRLARCLLHHPEDLKRYLEAWEYWKLLYYKQKNSTTPNSSVK</sequence>
<keyword evidence="2" id="KW-0808">Transferase</keyword>
<dbReference type="Pfam" id="PF01636">
    <property type="entry name" value="APH"/>
    <property type="match status" value="1"/>
</dbReference>
<accession>A0A4R6ZMY7</accession>
<feature type="domain" description="Aminoglycoside phosphotransferase" evidence="1">
    <location>
        <begin position="27"/>
        <end position="214"/>
    </location>
</feature>
<dbReference type="SUPFAM" id="SSF56112">
    <property type="entry name" value="Protein kinase-like (PK-like)"/>
    <property type="match status" value="1"/>
</dbReference>
<dbReference type="STRING" id="1265846.PROCOU_12703"/>
<dbReference type="InterPro" id="IPR011009">
    <property type="entry name" value="Kinase-like_dom_sf"/>
</dbReference>
<evidence type="ECO:0000313" key="3">
    <source>
        <dbReference type="Proteomes" id="UP000295558"/>
    </source>
</evidence>
<keyword evidence="3" id="KW-1185">Reference proteome</keyword>
<evidence type="ECO:0000313" key="2">
    <source>
        <dbReference type="EMBL" id="TDR53534.1"/>
    </source>
</evidence>
<dbReference type="EMBL" id="SNZK01000004">
    <property type="protein sequence ID" value="TDR53534.1"/>
    <property type="molecule type" value="Genomic_DNA"/>
</dbReference>
<dbReference type="Proteomes" id="UP000295558">
    <property type="component" value="Unassembled WGS sequence"/>
</dbReference>
<protein>
    <submittedName>
        <fullName evidence="2">Phosphotransferase family enzyme</fullName>
    </submittedName>
</protein>
<reference evidence="2 3" key="1">
    <citation type="submission" date="2019-03" db="EMBL/GenBank/DDBJ databases">
        <title>Genomic Encyclopedia of Type Strains, Phase III (KMG-III): the genomes of soil and plant-associated and newly described type strains.</title>
        <authorList>
            <person name="Whitman W."/>
        </authorList>
    </citation>
    <scope>NUCLEOTIDE SEQUENCE [LARGE SCALE GENOMIC DNA]</scope>
    <source>
        <strain evidence="2 3">CECT 7972</strain>
    </source>
</reference>
<comment type="caution">
    <text evidence="2">The sequence shown here is derived from an EMBL/GenBank/DDBJ whole genome shotgun (WGS) entry which is preliminary data.</text>
</comment>
<gene>
    <name evidence="2" type="ORF">DFP96_104123</name>
</gene>
<name>A0A4R6ZMY7_9LIST</name>
<organism evidence="2 3">
    <name type="scientific">Listeria rocourtiae</name>
    <dbReference type="NCBI Taxonomy" id="647910"/>
    <lineage>
        <taxon>Bacteria</taxon>
        <taxon>Bacillati</taxon>
        <taxon>Bacillota</taxon>
        <taxon>Bacilli</taxon>
        <taxon>Bacillales</taxon>
        <taxon>Listeriaceae</taxon>
        <taxon>Listeria</taxon>
    </lineage>
</organism>
<dbReference type="GO" id="GO:0016740">
    <property type="term" value="F:transferase activity"/>
    <property type="evidence" value="ECO:0007669"/>
    <property type="project" value="UniProtKB-KW"/>
</dbReference>
<evidence type="ECO:0000259" key="1">
    <source>
        <dbReference type="Pfam" id="PF01636"/>
    </source>
</evidence>
<dbReference type="Gene3D" id="3.90.1200.10">
    <property type="match status" value="1"/>
</dbReference>
<dbReference type="RefSeq" id="WP_133620364.1">
    <property type="nucleotide sequence ID" value="NZ_JAARQJ010000003.1"/>
</dbReference>